<dbReference type="EMBL" id="BAABDD010000004">
    <property type="protein sequence ID" value="GAA3733833.1"/>
    <property type="molecule type" value="Genomic_DNA"/>
</dbReference>
<dbReference type="Gene3D" id="3.40.50.300">
    <property type="entry name" value="P-loop containing nucleotide triphosphate hydrolases"/>
    <property type="match status" value="1"/>
</dbReference>
<keyword evidence="2" id="KW-1185">Reference proteome</keyword>
<proteinExistence type="predicted"/>
<comment type="caution">
    <text evidence="1">The sequence shown here is derived from an EMBL/GenBank/DDBJ whole genome shotgun (WGS) entry which is preliminary data.</text>
</comment>
<protein>
    <recommendedName>
        <fullName evidence="3">MinD-like ATPase involved in chromosome partitioning or flagellar assembly</fullName>
    </recommendedName>
</protein>
<dbReference type="InterPro" id="IPR027417">
    <property type="entry name" value="P-loop_NTPase"/>
</dbReference>
<dbReference type="Proteomes" id="UP001500908">
    <property type="component" value="Unassembled WGS sequence"/>
</dbReference>
<evidence type="ECO:0000313" key="2">
    <source>
        <dbReference type="Proteomes" id="UP001500908"/>
    </source>
</evidence>
<accession>A0ABP7FE53</accession>
<gene>
    <name evidence="1" type="ORF">GCM10022402_12760</name>
</gene>
<dbReference type="RefSeq" id="WP_344968304.1">
    <property type="nucleotide sequence ID" value="NZ_BAABDD010000004.1"/>
</dbReference>
<evidence type="ECO:0000313" key="1">
    <source>
        <dbReference type="EMBL" id="GAA3733833.1"/>
    </source>
</evidence>
<organism evidence="1 2">
    <name type="scientific">Salinactinospora qingdaonensis</name>
    <dbReference type="NCBI Taxonomy" id="702744"/>
    <lineage>
        <taxon>Bacteria</taxon>
        <taxon>Bacillati</taxon>
        <taxon>Actinomycetota</taxon>
        <taxon>Actinomycetes</taxon>
        <taxon>Streptosporangiales</taxon>
        <taxon>Nocardiopsidaceae</taxon>
        <taxon>Salinactinospora</taxon>
    </lineage>
</organism>
<reference evidence="2" key="1">
    <citation type="journal article" date="2019" name="Int. J. Syst. Evol. Microbiol.">
        <title>The Global Catalogue of Microorganisms (GCM) 10K type strain sequencing project: providing services to taxonomists for standard genome sequencing and annotation.</title>
        <authorList>
            <consortium name="The Broad Institute Genomics Platform"/>
            <consortium name="The Broad Institute Genome Sequencing Center for Infectious Disease"/>
            <person name="Wu L."/>
            <person name="Ma J."/>
        </authorList>
    </citation>
    <scope>NUCLEOTIDE SEQUENCE [LARGE SCALE GENOMIC DNA]</scope>
    <source>
        <strain evidence="2">JCM 17137</strain>
    </source>
</reference>
<dbReference type="SUPFAM" id="SSF52540">
    <property type="entry name" value="P-loop containing nucleoside triphosphate hydrolases"/>
    <property type="match status" value="1"/>
</dbReference>
<sequence length="283" mass="30455">MLVCMVTAKGAPGATTAALAMAMTWPHPVLMVEGDPAGGDLRSGFLQGADAGRRNLLQLAKTARYGLTAVDIARQCLSLDATEATRLVLPGLPEPFLGASLDTLWSPLLEAASRFWVRDPIWTKRVDLLVDCGRLDHPHLPWRLIEVADLVVLVFRATLPSITAARSRAEHLRSRLEEATGHSDALVGLMIEGSYRPWEVRETGMDVVATLPHDPIAARVLTERASAPRGFPRGRFMRAARTAAVALRGRGPEPATHSGDDAAGEAVTIDAHRRGEAPAHVGR</sequence>
<name>A0ABP7FE53_9ACTN</name>
<evidence type="ECO:0008006" key="3">
    <source>
        <dbReference type="Google" id="ProtNLM"/>
    </source>
</evidence>